<dbReference type="EMBL" id="JAVRBK010000004">
    <property type="protein sequence ID" value="KAK5644892.1"/>
    <property type="molecule type" value="Genomic_DNA"/>
</dbReference>
<evidence type="ECO:0000259" key="11">
    <source>
        <dbReference type="PROSITE" id="PS50209"/>
    </source>
</evidence>
<dbReference type="Pfam" id="PF00656">
    <property type="entry name" value="Peptidase_C14"/>
    <property type="match status" value="1"/>
</dbReference>
<evidence type="ECO:0000256" key="1">
    <source>
        <dbReference type="ARBA" id="ARBA00010134"/>
    </source>
</evidence>
<dbReference type="SMART" id="SM00115">
    <property type="entry name" value="CASc"/>
    <property type="match status" value="1"/>
</dbReference>
<evidence type="ECO:0000256" key="8">
    <source>
        <dbReference type="RuleBase" id="RU003971"/>
    </source>
</evidence>
<accession>A0AAN7VC18</accession>
<dbReference type="PROSITE" id="PS50208">
    <property type="entry name" value="CASPASE_P20"/>
    <property type="match status" value="1"/>
</dbReference>
<dbReference type="InterPro" id="IPR001309">
    <property type="entry name" value="Pept_C14_p20"/>
</dbReference>
<evidence type="ECO:0000259" key="9">
    <source>
        <dbReference type="PROSITE" id="PS50207"/>
    </source>
</evidence>
<dbReference type="SUPFAM" id="SSF47986">
    <property type="entry name" value="DEATH domain"/>
    <property type="match status" value="1"/>
</dbReference>
<dbReference type="Proteomes" id="UP001329430">
    <property type="component" value="Chromosome 4"/>
</dbReference>
<dbReference type="GO" id="GO:0006915">
    <property type="term" value="P:apoptotic process"/>
    <property type="evidence" value="ECO:0007669"/>
    <property type="project" value="UniProtKB-KW"/>
</dbReference>
<organism evidence="12 13">
    <name type="scientific">Pyrocoelia pectoralis</name>
    <dbReference type="NCBI Taxonomy" id="417401"/>
    <lineage>
        <taxon>Eukaryota</taxon>
        <taxon>Metazoa</taxon>
        <taxon>Ecdysozoa</taxon>
        <taxon>Arthropoda</taxon>
        <taxon>Hexapoda</taxon>
        <taxon>Insecta</taxon>
        <taxon>Pterygota</taxon>
        <taxon>Neoptera</taxon>
        <taxon>Endopterygota</taxon>
        <taxon>Coleoptera</taxon>
        <taxon>Polyphaga</taxon>
        <taxon>Elateriformia</taxon>
        <taxon>Elateroidea</taxon>
        <taxon>Lampyridae</taxon>
        <taxon>Lampyrinae</taxon>
        <taxon>Pyrocoelia</taxon>
    </lineage>
</organism>
<dbReference type="AlphaFoldDB" id="A0AAN7VC18"/>
<dbReference type="PANTHER" id="PTHR47901:SF8">
    <property type="entry name" value="CASPASE-3"/>
    <property type="match status" value="1"/>
</dbReference>
<dbReference type="Gene3D" id="3.40.50.1460">
    <property type="match status" value="1"/>
</dbReference>
<evidence type="ECO:0000256" key="3">
    <source>
        <dbReference type="ARBA" id="ARBA00022703"/>
    </source>
</evidence>
<reference evidence="12 13" key="1">
    <citation type="journal article" date="2024" name="Insects">
        <title>An Improved Chromosome-Level Genome Assembly of the Firefly Pyrocoelia pectoralis.</title>
        <authorList>
            <person name="Fu X."/>
            <person name="Meyer-Rochow V.B."/>
            <person name="Ballantyne L."/>
            <person name="Zhu X."/>
        </authorList>
    </citation>
    <scope>NUCLEOTIDE SEQUENCE [LARGE SCALE GENOMIC DNA]</scope>
    <source>
        <strain evidence="12">XCY_ONT2</strain>
    </source>
</reference>
<dbReference type="InterPro" id="IPR001315">
    <property type="entry name" value="CARD"/>
</dbReference>
<feature type="active site" evidence="7">
    <location>
        <position position="226"/>
    </location>
</feature>
<evidence type="ECO:0000256" key="7">
    <source>
        <dbReference type="PIRSR" id="PIRSR038001-1"/>
    </source>
</evidence>
<dbReference type="InterPro" id="IPR011600">
    <property type="entry name" value="Pept_C14_caspase"/>
</dbReference>
<evidence type="ECO:0000313" key="12">
    <source>
        <dbReference type="EMBL" id="KAK5644892.1"/>
    </source>
</evidence>
<evidence type="ECO:0008006" key="14">
    <source>
        <dbReference type="Google" id="ProtNLM"/>
    </source>
</evidence>
<sequence>MEERHREVIQRNYAILVEQCNIEHLLPVLEQKRVFPRQTIDKYMLIDDNLRRKRDVFLDIQTRGPRAFSNLVTSLHETGQYSLAKRLDPTFSFHHTFKKRGSVLVINIIKYHNDLHMERKGAEVDGSNLFDLFTQMGFFVEYHTDLSATKITDVILQFKSSPELVGCDMIFVIVMAHGTINKDVNVSEIIGSDNNVVSTKWIEEQFTNRECKILQNKPKIFMYQMCRGDTPDFGAVQSNIENDSGIRMASASRVMLRSCSDMLIAHSTLPGNVSHRDVYLGTWYISLFCKIMMDHAHDTNLEDIFKLIDYQLSVLRSGKNTMQTSMYTNIGFKTCFVHPGIYLDCNEIRMINEGLTPEVNDNISL</sequence>
<name>A0AAN7VC18_9COLE</name>
<feature type="active site" evidence="7">
    <location>
        <position position="177"/>
    </location>
</feature>
<feature type="domain" description="CARD" evidence="11">
    <location>
        <begin position="1"/>
        <end position="90"/>
    </location>
</feature>
<dbReference type="InterPro" id="IPR029030">
    <property type="entry name" value="Caspase-like_dom_sf"/>
</dbReference>
<keyword evidence="2" id="KW-0645">Protease</keyword>
<dbReference type="Pfam" id="PF00619">
    <property type="entry name" value="CARD"/>
    <property type="match status" value="1"/>
</dbReference>
<evidence type="ECO:0000259" key="10">
    <source>
        <dbReference type="PROSITE" id="PS50208"/>
    </source>
</evidence>
<keyword evidence="4" id="KW-0378">Hydrolase</keyword>
<dbReference type="SUPFAM" id="SSF52129">
    <property type="entry name" value="Caspase-like"/>
    <property type="match status" value="1"/>
</dbReference>
<keyword evidence="3" id="KW-0053">Apoptosis</keyword>
<comment type="caution">
    <text evidence="12">The sequence shown here is derived from an EMBL/GenBank/DDBJ whole genome shotgun (WGS) entry which is preliminary data.</text>
</comment>
<dbReference type="PANTHER" id="PTHR47901">
    <property type="entry name" value="CASPASE RECRUITMENT DOMAIN-CONTAINING PROTEIN 18"/>
    <property type="match status" value="1"/>
</dbReference>
<keyword evidence="5" id="KW-0788">Thiol protease</keyword>
<keyword evidence="6" id="KW-0865">Zymogen</keyword>
<dbReference type="InterPro" id="IPR011029">
    <property type="entry name" value="DEATH-like_dom_sf"/>
</dbReference>
<feature type="domain" description="Caspase family p20" evidence="10">
    <location>
        <begin position="99"/>
        <end position="230"/>
    </location>
</feature>
<dbReference type="GO" id="GO:0042981">
    <property type="term" value="P:regulation of apoptotic process"/>
    <property type="evidence" value="ECO:0007669"/>
    <property type="project" value="InterPro"/>
</dbReference>
<evidence type="ECO:0000313" key="13">
    <source>
        <dbReference type="Proteomes" id="UP001329430"/>
    </source>
</evidence>
<gene>
    <name evidence="12" type="ORF">RI129_006192</name>
</gene>
<keyword evidence="13" id="KW-1185">Reference proteome</keyword>
<evidence type="ECO:0000256" key="6">
    <source>
        <dbReference type="ARBA" id="ARBA00023145"/>
    </source>
</evidence>
<proteinExistence type="inferred from homology"/>
<dbReference type="InterPro" id="IPR015917">
    <property type="entry name" value="Pept_C14A"/>
</dbReference>
<dbReference type="SMART" id="SM00114">
    <property type="entry name" value="CARD"/>
    <property type="match status" value="1"/>
</dbReference>
<dbReference type="PRINTS" id="PR00376">
    <property type="entry name" value="IL1BCENZYME"/>
</dbReference>
<dbReference type="GO" id="GO:0004197">
    <property type="term" value="F:cysteine-type endopeptidase activity"/>
    <property type="evidence" value="ECO:0007669"/>
    <property type="project" value="InterPro"/>
</dbReference>
<dbReference type="InterPro" id="IPR002138">
    <property type="entry name" value="Pept_C14_p10"/>
</dbReference>
<dbReference type="InterPro" id="IPR002398">
    <property type="entry name" value="Pept_C14"/>
</dbReference>
<evidence type="ECO:0000256" key="2">
    <source>
        <dbReference type="ARBA" id="ARBA00022670"/>
    </source>
</evidence>
<dbReference type="PROSITE" id="PS50209">
    <property type="entry name" value="CARD"/>
    <property type="match status" value="1"/>
</dbReference>
<evidence type="ECO:0000256" key="4">
    <source>
        <dbReference type="ARBA" id="ARBA00022801"/>
    </source>
</evidence>
<dbReference type="PIRSF" id="PIRSF038001">
    <property type="entry name" value="Caspase_ICE"/>
    <property type="match status" value="1"/>
</dbReference>
<dbReference type="PROSITE" id="PS50207">
    <property type="entry name" value="CASPASE_P10"/>
    <property type="match status" value="1"/>
</dbReference>
<dbReference type="GO" id="GO:0006508">
    <property type="term" value="P:proteolysis"/>
    <property type="evidence" value="ECO:0007669"/>
    <property type="project" value="UniProtKB-KW"/>
</dbReference>
<evidence type="ECO:0000256" key="5">
    <source>
        <dbReference type="ARBA" id="ARBA00022807"/>
    </source>
</evidence>
<feature type="domain" description="Caspase family p10" evidence="9">
    <location>
        <begin position="260"/>
        <end position="318"/>
    </location>
</feature>
<protein>
    <recommendedName>
        <fullName evidence="14">Caspase Dronc</fullName>
    </recommendedName>
</protein>
<dbReference type="Gene3D" id="1.10.533.10">
    <property type="entry name" value="Death Domain, Fas"/>
    <property type="match status" value="1"/>
</dbReference>
<comment type="similarity">
    <text evidence="1 8">Belongs to the peptidase C14A family.</text>
</comment>